<organism evidence="1 2">
    <name type="scientific">Schizopora paradoxa</name>
    <dbReference type="NCBI Taxonomy" id="27342"/>
    <lineage>
        <taxon>Eukaryota</taxon>
        <taxon>Fungi</taxon>
        <taxon>Dikarya</taxon>
        <taxon>Basidiomycota</taxon>
        <taxon>Agaricomycotina</taxon>
        <taxon>Agaricomycetes</taxon>
        <taxon>Hymenochaetales</taxon>
        <taxon>Schizoporaceae</taxon>
        <taxon>Schizopora</taxon>
    </lineage>
</organism>
<dbReference type="EMBL" id="KQ086402">
    <property type="protein sequence ID" value="KLO04928.1"/>
    <property type="molecule type" value="Genomic_DNA"/>
</dbReference>
<evidence type="ECO:0000313" key="1">
    <source>
        <dbReference type="EMBL" id="KLO04928.1"/>
    </source>
</evidence>
<proteinExistence type="predicted"/>
<name>A0A0H2R656_9AGAM</name>
<evidence type="ECO:0000313" key="2">
    <source>
        <dbReference type="Proteomes" id="UP000053477"/>
    </source>
</evidence>
<dbReference type="Proteomes" id="UP000053477">
    <property type="component" value="Unassembled WGS sequence"/>
</dbReference>
<accession>A0A0H2R656</accession>
<keyword evidence="2" id="KW-1185">Reference proteome</keyword>
<protein>
    <submittedName>
        <fullName evidence="1">Uncharacterized protein</fullName>
    </submittedName>
</protein>
<sequence length="103" mass="11079">MNGWTHKPSAEARLRDLCEGSETIACCKRTSAVSLSSARASSGTAESSEERKIQTDNCIHTHLKPAGCGAVHEAKDENFLSSSRIAAVSGCLKNRKYLPDIET</sequence>
<dbReference type="AlphaFoldDB" id="A0A0H2R656"/>
<dbReference type="InParanoid" id="A0A0H2R656"/>
<reference evidence="1 2" key="1">
    <citation type="submission" date="2015-04" db="EMBL/GenBank/DDBJ databases">
        <title>Complete genome sequence of Schizopora paradoxa KUC8140, a cosmopolitan wood degrader in East Asia.</title>
        <authorList>
            <consortium name="DOE Joint Genome Institute"/>
            <person name="Min B."/>
            <person name="Park H."/>
            <person name="Jang Y."/>
            <person name="Kim J.-J."/>
            <person name="Kim K.H."/>
            <person name="Pangilinan J."/>
            <person name="Lipzen A."/>
            <person name="Riley R."/>
            <person name="Grigoriev I.V."/>
            <person name="Spatafora J.W."/>
            <person name="Choi I.-G."/>
        </authorList>
    </citation>
    <scope>NUCLEOTIDE SEQUENCE [LARGE SCALE GENOMIC DNA]</scope>
    <source>
        <strain evidence="1 2">KUC8140</strain>
    </source>
</reference>
<gene>
    <name evidence="1" type="ORF">SCHPADRAFT_896676</name>
</gene>